<keyword evidence="2 6" id="KW-0227">DNA damage</keyword>
<comment type="caution">
    <text evidence="8">The sequence shown here is derived from an EMBL/GenBank/DDBJ whole genome shotgun (WGS) entry which is preliminary data.</text>
</comment>
<gene>
    <name evidence="6" type="primary">ruvA</name>
    <name evidence="8" type="ORF">IW254_000693</name>
</gene>
<dbReference type="GO" id="GO:0006281">
    <property type="term" value="P:DNA repair"/>
    <property type="evidence" value="ECO:0007669"/>
    <property type="project" value="UniProtKB-UniRule"/>
</dbReference>
<dbReference type="GO" id="GO:0016787">
    <property type="term" value="F:hydrolase activity"/>
    <property type="evidence" value="ECO:0007669"/>
    <property type="project" value="UniProtKB-KW"/>
</dbReference>
<dbReference type="SMART" id="SM00278">
    <property type="entry name" value="HhH1"/>
    <property type="match status" value="2"/>
</dbReference>
<evidence type="ECO:0000256" key="3">
    <source>
        <dbReference type="ARBA" id="ARBA00023125"/>
    </source>
</evidence>
<dbReference type="RefSeq" id="WP_196824235.1">
    <property type="nucleotide sequence ID" value="NZ_CP046980.1"/>
</dbReference>
<dbReference type="GO" id="GO:0048476">
    <property type="term" value="C:Holliday junction resolvase complex"/>
    <property type="evidence" value="ECO:0007669"/>
    <property type="project" value="UniProtKB-UniRule"/>
</dbReference>
<proteinExistence type="inferred from homology"/>
<evidence type="ECO:0000256" key="5">
    <source>
        <dbReference type="ARBA" id="ARBA00023204"/>
    </source>
</evidence>
<dbReference type="InterPro" id="IPR013849">
    <property type="entry name" value="DNA_helicase_Holl-junc_RuvA_I"/>
</dbReference>
<evidence type="ECO:0000256" key="2">
    <source>
        <dbReference type="ARBA" id="ARBA00022763"/>
    </source>
</evidence>
<keyword evidence="8" id="KW-0378">Hydrolase</keyword>
<feature type="domain" description="Helix-hairpin-helix DNA-binding motif class 1" evidence="7">
    <location>
        <begin position="72"/>
        <end position="91"/>
    </location>
</feature>
<dbReference type="Proteomes" id="UP000658613">
    <property type="component" value="Unassembled WGS sequence"/>
</dbReference>
<dbReference type="InterPro" id="IPR011114">
    <property type="entry name" value="RuvA_C"/>
</dbReference>
<keyword evidence="8" id="KW-0547">Nucleotide-binding</keyword>
<dbReference type="InterPro" id="IPR000085">
    <property type="entry name" value="RuvA"/>
</dbReference>
<dbReference type="Pfam" id="PF07499">
    <property type="entry name" value="RuvA_C"/>
    <property type="match status" value="1"/>
</dbReference>
<keyword evidence="8" id="KW-0347">Helicase</keyword>
<dbReference type="GO" id="GO:0005524">
    <property type="term" value="F:ATP binding"/>
    <property type="evidence" value="ECO:0007669"/>
    <property type="project" value="InterPro"/>
</dbReference>
<evidence type="ECO:0000256" key="6">
    <source>
        <dbReference type="HAMAP-Rule" id="MF_00031"/>
    </source>
</evidence>
<comment type="domain">
    <text evidence="6">Has three domains with a flexible linker between the domains II and III and assumes an 'L' shape. Domain III is highly mobile and contacts RuvB.</text>
</comment>
<evidence type="ECO:0000313" key="8">
    <source>
        <dbReference type="EMBL" id="MBG6121724.1"/>
    </source>
</evidence>
<dbReference type="SUPFAM" id="SSF47781">
    <property type="entry name" value="RuvA domain 2-like"/>
    <property type="match status" value="1"/>
</dbReference>
<dbReference type="CDD" id="cd14332">
    <property type="entry name" value="UBA_RuvA_C"/>
    <property type="match status" value="1"/>
</dbReference>
<dbReference type="GO" id="GO:0009379">
    <property type="term" value="C:Holliday junction helicase complex"/>
    <property type="evidence" value="ECO:0007669"/>
    <property type="project" value="InterPro"/>
</dbReference>
<keyword evidence="9" id="KW-1185">Reference proteome</keyword>
<dbReference type="GO" id="GO:0009378">
    <property type="term" value="F:four-way junction helicase activity"/>
    <property type="evidence" value="ECO:0007669"/>
    <property type="project" value="InterPro"/>
</dbReference>
<comment type="subcellular location">
    <subcellularLocation>
        <location evidence="6">Cytoplasm</location>
    </subcellularLocation>
</comment>
<comment type="caution">
    <text evidence="6">Lacks conserved residue(s) required for the propagation of feature annotation.</text>
</comment>
<dbReference type="Gene3D" id="2.40.50.140">
    <property type="entry name" value="Nucleic acid-binding proteins"/>
    <property type="match status" value="1"/>
</dbReference>
<dbReference type="HAMAP" id="MF_00031">
    <property type="entry name" value="DNA_HJ_migration_RuvA"/>
    <property type="match status" value="1"/>
</dbReference>
<keyword evidence="1 6" id="KW-0963">Cytoplasm</keyword>
<dbReference type="InterPro" id="IPR012340">
    <property type="entry name" value="NA-bd_OB-fold"/>
</dbReference>
<dbReference type="SUPFAM" id="SSF46929">
    <property type="entry name" value="DNA helicase RuvA subunit, C-terminal domain"/>
    <property type="match status" value="1"/>
</dbReference>
<dbReference type="GO" id="GO:0000400">
    <property type="term" value="F:four-way junction DNA binding"/>
    <property type="evidence" value="ECO:0007669"/>
    <property type="project" value="UniProtKB-UniRule"/>
</dbReference>
<dbReference type="GO" id="GO:0006310">
    <property type="term" value="P:DNA recombination"/>
    <property type="evidence" value="ECO:0007669"/>
    <property type="project" value="UniProtKB-UniRule"/>
</dbReference>
<accession>A0A931GXJ4</accession>
<sequence length="209" mass="21433">MIDSVHGEVLSIGLDHAVIECAGVGYRFLATPPTLATLTRGETTRVFTSMVVKDDGVTLYGFADDDARGMFHRLQTVSGLGPKLALAALAVFSPAELATHIVAGDAKTIQSIPGVGKKMAERIALELKDKMEGMYPAEAGTGTAASPGAGAPASASGASFATEQVVEALVGLGFPERSARAAVDKIAADNEGADSSALLRLALNHLGKK</sequence>
<keyword evidence="5 6" id="KW-0234">DNA repair</keyword>
<dbReference type="NCBIfam" id="TIGR00084">
    <property type="entry name" value="ruvA"/>
    <property type="match status" value="1"/>
</dbReference>
<keyword evidence="4 6" id="KW-0233">DNA recombination</keyword>
<evidence type="ECO:0000256" key="1">
    <source>
        <dbReference type="ARBA" id="ARBA00022490"/>
    </source>
</evidence>
<name>A0A931GXJ4_9CORY</name>
<feature type="region of interest" description="Domain III" evidence="6">
    <location>
        <begin position="155"/>
        <end position="209"/>
    </location>
</feature>
<dbReference type="SUPFAM" id="SSF50249">
    <property type="entry name" value="Nucleic acid-binding proteins"/>
    <property type="match status" value="1"/>
</dbReference>
<dbReference type="InterPro" id="IPR036267">
    <property type="entry name" value="RuvA_C_sf"/>
</dbReference>
<keyword evidence="3 6" id="KW-0238">DNA-binding</keyword>
<evidence type="ECO:0000313" key="9">
    <source>
        <dbReference type="Proteomes" id="UP000658613"/>
    </source>
</evidence>
<organism evidence="8 9">
    <name type="scientific">Corynebacterium aquatimens</name>
    <dbReference type="NCBI Taxonomy" id="1190508"/>
    <lineage>
        <taxon>Bacteria</taxon>
        <taxon>Bacillati</taxon>
        <taxon>Actinomycetota</taxon>
        <taxon>Actinomycetes</taxon>
        <taxon>Mycobacteriales</taxon>
        <taxon>Corynebacteriaceae</taxon>
        <taxon>Corynebacterium</taxon>
    </lineage>
</organism>
<comment type="similarity">
    <text evidence="6">Belongs to the RuvA family.</text>
</comment>
<dbReference type="InterPro" id="IPR003583">
    <property type="entry name" value="Hlx-hairpin-Hlx_DNA-bd_motif"/>
</dbReference>
<feature type="domain" description="Helix-hairpin-helix DNA-binding motif class 1" evidence="7">
    <location>
        <begin position="107"/>
        <end position="126"/>
    </location>
</feature>
<dbReference type="InterPro" id="IPR010994">
    <property type="entry name" value="RuvA_2-like"/>
</dbReference>
<reference evidence="8" key="1">
    <citation type="submission" date="2020-11" db="EMBL/GenBank/DDBJ databases">
        <title>Sequencing the genomes of 1000 actinobacteria strains.</title>
        <authorList>
            <person name="Klenk H.-P."/>
        </authorList>
    </citation>
    <scope>NUCLEOTIDE SEQUENCE</scope>
    <source>
        <strain evidence="8">DSM 45632</strain>
    </source>
</reference>
<dbReference type="AlphaFoldDB" id="A0A931GXJ4"/>
<dbReference type="Gene3D" id="1.10.150.20">
    <property type="entry name" value="5' to 3' exonuclease, C-terminal subdomain"/>
    <property type="match status" value="1"/>
</dbReference>
<dbReference type="GO" id="GO:0005737">
    <property type="term" value="C:cytoplasm"/>
    <property type="evidence" value="ECO:0007669"/>
    <property type="project" value="UniProtKB-SubCell"/>
</dbReference>
<dbReference type="Pfam" id="PF14520">
    <property type="entry name" value="HHH_5"/>
    <property type="match status" value="1"/>
</dbReference>
<dbReference type="Gene3D" id="1.10.8.10">
    <property type="entry name" value="DNA helicase RuvA subunit, C-terminal domain"/>
    <property type="match status" value="1"/>
</dbReference>
<comment type="function">
    <text evidence="6">The RuvA-RuvB-RuvC complex processes Holliday junction (HJ) DNA during genetic recombination and DNA repair, while the RuvA-RuvB complex plays an important role in the rescue of blocked DNA replication forks via replication fork reversal (RFR). RuvA specifically binds to HJ cruciform DNA, conferring on it an open structure. The RuvB hexamer acts as an ATP-dependent pump, pulling dsDNA into and through the RuvAB complex. HJ branch migration allows RuvC to scan DNA until it finds its consensus sequence, where it cleaves and resolves the cruciform DNA.</text>
</comment>
<evidence type="ECO:0000256" key="4">
    <source>
        <dbReference type="ARBA" id="ARBA00023172"/>
    </source>
</evidence>
<keyword evidence="8" id="KW-0067">ATP-binding</keyword>
<dbReference type="EMBL" id="JADOUE010000001">
    <property type="protein sequence ID" value="MBG6121724.1"/>
    <property type="molecule type" value="Genomic_DNA"/>
</dbReference>
<protein>
    <recommendedName>
        <fullName evidence="6">Holliday junction branch migration complex subunit RuvA</fullName>
    </recommendedName>
</protein>
<dbReference type="Pfam" id="PF01330">
    <property type="entry name" value="RuvA_N"/>
    <property type="match status" value="1"/>
</dbReference>
<comment type="subunit">
    <text evidence="6">Homotetramer. Forms an RuvA(8)-RuvB(12)-Holliday junction (HJ) complex. HJ DNA is sandwiched between 2 RuvA tetramers; dsDNA enters through RuvA and exits via RuvB. An RuvB hexamer assembles on each DNA strand where it exits the tetramer. Each RuvB hexamer is contacted by two RuvA subunits (via domain III) on 2 adjacent RuvB subunits; this complex drives branch migration. In the full resolvosome a probable DNA-RuvA(4)-RuvB(12)-RuvC(2) complex forms which resolves the HJ.</text>
</comment>
<evidence type="ECO:0000259" key="7">
    <source>
        <dbReference type="SMART" id="SM00278"/>
    </source>
</evidence>